<dbReference type="InterPro" id="IPR017466">
    <property type="entry name" value="XrtA-assoc_ATPase-like"/>
</dbReference>
<keyword evidence="4" id="KW-1185">Reference proteome</keyword>
<name>A0ABU9CNX6_9BURK</name>
<comment type="caution">
    <text evidence="3">The sequence shown here is derived from an EMBL/GenBank/DDBJ whole genome shotgun (WGS) entry which is preliminary data.</text>
</comment>
<dbReference type="SMART" id="SM00382">
    <property type="entry name" value="AAA"/>
    <property type="match status" value="1"/>
</dbReference>
<dbReference type="NCBIfam" id="TIGR03015">
    <property type="entry name" value="pepcterm_ATPase"/>
    <property type="match status" value="1"/>
</dbReference>
<organism evidence="3 4">
    <name type="scientific">Pseudaquabacterium inlustre</name>
    <dbReference type="NCBI Taxonomy" id="2984192"/>
    <lineage>
        <taxon>Bacteria</taxon>
        <taxon>Pseudomonadati</taxon>
        <taxon>Pseudomonadota</taxon>
        <taxon>Betaproteobacteria</taxon>
        <taxon>Burkholderiales</taxon>
        <taxon>Sphaerotilaceae</taxon>
        <taxon>Pseudaquabacterium</taxon>
    </lineage>
</organism>
<dbReference type="RefSeq" id="WP_341413069.1">
    <property type="nucleotide sequence ID" value="NZ_JBBUTH010000011.1"/>
</dbReference>
<dbReference type="Proteomes" id="UP001365405">
    <property type="component" value="Unassembled WGS sequence"/>
</dbReference>
<dbReference type="CDD" id="cd00009">
    <property type="entry name" value="AAA"/>
    <property type="match status" value="1"/>
</dbReference>
<dbReference type="EMBL" id="JBBUTH010000011">
    <property type="protein sequence ID" value="MEK8053328.1"/>
    <property type="molecule type" value="Genomic_DNA"/>
</dbReference>
<evidence type="ECO:0000259" key="2">
    <source>
        <dbReference type="SMART" id="SM00382"/>
    </source>
</evidence>
<dbReference type="InterPro" id="IPR052026">
    <property type="entry name" value="ExeA_AAA_ATPase_DNA-bind"/>
</dbReference>
<proteinExistence type="predicted"/>
<dbReference type="InterPro" id="IPR049945">
    <property type="entry name" value="AAA_22"/>
</dbReference>
<protein>
    <submittedName>
        <fullName evidence="3">XrtA/PEP-CTERM system-associated ATPase</fullName>
    </submittedName>
</protein>
<gene>
    <name evidence="3" type="ORF">AACH10_23935</name>
</gene>
<accession>A0ABU9CNX6</accession>
<dbReference type="Gene3D" id="3.40.50.300">
    <property type="entry name" value="P-loop containing nucleotide triphosphate hydrolases"/>
    <property type="match status" value="1"/>
</dbReference>
<dbReference type="InterPro" id="IPR027417">
    <property type="entry name" value="P-loop_NTPase"/>
</dbReference>
<evidence type="ECO:0000256" key="1">
    <source>
        <dbReference type="SAM" id="MobiDB-lite"/>
    </source>
</evidence>
<feature type="domain" description="AAA+ ATPase" evidence="2">
    <location>
        <begin position="42"/>
        <end position="205"/>
    </location>
</feature>
<dbReference type="InterPro" id="IPR003593">
    <property type="entry name" value="AAA+_ATPase"/>
</dbReference>
<dbReference type="Pfam" id="PF13401">
    <property type="entry name" value="AAA_22"/>
    <property type="match status" value="1"/>
</dbReference>
<dbReference type="PANTHER" id="PTHR35894:SF1">
    <property type="entry name" value="PHOSPHORIBULOKINASE _ URIDINE KINASE FAMILY"/>
    <property type="match status" value="1"/>
</dbReference>
<evidence type="ECO:0000313" key="4">
    <source>
        <dbReference type="Proteomes" id="UP001365405"/>
    </source>
</evidence>
<dbReference type="SUPFAM" id="SSF52540">
    <property type="entry name" value="P-loop containing nucleoside triphosphate hydrolases"/>
    <property type="match status" value="1"/>
</dbReference>
<evidence type="ECO:0000313" key="3">
    <source>
        <dbReference type="EMBL" id="MEK8053328.1"/>
    </source>
</evidence>
<feature type="region of interest" description="Disordered" evidence="1">
    <location>
        <begin position="271"/>
        <end position="290"/>
    </location>
</feature>
<reference evidence="3 4" key="1">
    <citation type="submission" date="2024-04" db="EMBL/GenBank/DDBJ databases">
        <title>Novel species of the genus Ideonella isolated from streams.</title>
        <authorList>
            <person name="Lu H."/>
        </authorList>
    </citation>
    <scope>NUCLEOTIDE SEQUENCE [LARGE SCALE GENOMIC DNA]</scope>
    <source>
        <strain evidence="3 4">DXS22W</strain>
    </source>
</reference>
<dbReference type="PANTHER" id="PTHR35894">
    <property type="entry name" value="GENERAL SECRETION PATHWAY PROTEIN A-RELATED"/>
    <property type="match status" value="1"/>
</dbReference>
<sequence length="375" mass="41122">MYEQFYGLTNKPFQLNPDPSFYFGSKQHRRAKAYLDYGVSRNEGFIVITGEIGAGKTTLLRTLIDSLHGSNVVVGHLVTTQLGAEDTLRMVGASFGFKVKDVPKSELLITLEAFLISQTSKGKRCLLIVDEAQNLTPRAVEELRMLSNFQFGNQALMQSFLVGQPEFREILQRPEMEQFRQRVAATCHIGPMDQEETQHYIEHRLKCAGSTGKPSFAPAAYEAVYKASGGIPRRINSLCDRLLLAGFLGGKTHFEGPDVDEVVKEFAQEAEVPSRPMAVQPGGSGDSGLGDISTPMPNTTAAATLDVDLSKLQLDPAAADTMSRQIGRLAGESRGDQLQRIERGLLRLERTNIQLLALMQQLVAAVKKPTGEGPK</sequence>